<keyword evidence="2" id="KW-1185">Reference proteome</keyword>
<evidence type="ECO:0000313" key="1">
    <source>
        <dbReference type="EMBL" id="AWX45709.1"/>
    </source>
</evidence>
<protein>
    <recommendedName>
        <fullName evidence="3">RHS repeat-associated core domain-containing protein</fullName>
    </recommendedName>
</protein>
<evidence type="ECO:0000313" key="2">
    <source>
        <dbReference type="Proteomes" id="UP000248536"/>
    </source>
</evidence>
<dbReference type="EMBL" id="CP030104">
    <property type="protein sequence ID" value="AWX45709.1"/>
    <property type="molecule type" value="Genomic_DNA"/>
</dbReference>
<name>A0A2Z4LVE8_9FLAO</name>
<sequence>MDSSGYAKEATGKSKFLNKLVCNITEDIDYMYSTNGLVTEVRSSGDPVVKFFYNDRNQRVKKEHYAANNFHYATTYYVRDVAGQVMAVYNDATGILNLTEQPIYGAGRIGIAYNGANDVKNYVYEMTDHLGNVRAVFMKNGNNASLEGYTDYYPDGMPMPVVIKIRLWKVDFYSQLSIEPKILS</sequence>
<proteinExistence type="predicted"/>
<organism evidence="1 2">
    <name type="scientific">Flagellimonas maritima</name>
    <dbReference type="NCBI Taxonomy" id="1383885"/>
    <lineage>
        <taxon>Bacteria</taxon>
        <taxon>Pseudomonadati</taxon>
        <taxon>Bacteroidota</taxon>
        <taxon>Flavobacteriia</taxon>
        <taxon>Flavobacteriales</taxon>
        <taxon>Flavobacteriaceae</taxon>
        <taxon>Flagellimonas</taxon>
    </lineage>
</organism>
<dbReference type="KEGG" id="spon:HME9304_02736"/>
<dbReference type="Proteomes" id="UP000248536">
    <property type="component" value="Chromosome"/>
</dbReference>
<reference evidence="1 2" key="1">
    <citation type="submission" date="2018-06" db="EMBL/GenBank/DDBJ databases">
        <title>Spongiibacterium sp. HME9304 Genome sequencing and assembly.</title>
        <authorList>
            <person name="Kang H."/>
            <person name="Kim H."/>
            <person name="Joh K."/>
        </authorList>
    </citation>
    <scope>NUCLEOTIDE SEQUENCE [LARGE SCALE GENOMIC DNA]</scope>
    <source>
        <strain evidence="1 2">HME9304</strain>
    </source>
</reference>
<evidence type="ECO:0008006" key="3">
    <source>
        <dbReference type="Google" id="ProtNLM"/>
    </source>
</evidence>
<accession>A0A2Z4LVE8</accession>
<dbReference type="AlphaFoldDB" id="A0A2Z4LVE8"/>
<gene>
    <name evidence="1" type="ORF">HME9304_02736</name>
</gene>
<dbReference type="Gene3D" id="2.180.10.10">
    <property type="entry name" value="RHS repeat-associated core"/>
    <property type="match status" value="1"/>
</dbReference>